<dbReference type="Proteomes" id="UP000179334">
    <property type="component" value="Unassembled WGS sequence"/>
</dbReference>
<dbReference type="EMBL" id="MFSR01000111">
    <property type="protein sequence ID" value="OGI37028.1"/>
    <property type="molecule type" value="Genomic_DNA"/>
</dbReference>
<evidence type="ECO:0000313" key="6">
    <source>
        <dbReference type="EMBL" id="OGI37028.1"/>
    </source>
</evidence>
<dbReference type="Pfam" id="PF01951">
    <property type="entry name" value="Archease"/>
    <property type="match status" value="1"/>
</dbReference>
<dbReference type="PANTHER" id="PTHR12682:SF11">
    <property type="entry name" value="PROTEIN ARCHEASE"/>
    <property type="match status" value="1"/>
</dbReference>
<name>A0A1F6SVP5_9PROT</name>
<dbReference type="InterPro" id="IPR002804">
    <property type="entry name" value="Archease"/>
</dbReference>
<accession>A0A1F6SVP5</accession>
<evidence type="ECO:0000256" key="3">
    <source>
        <dbReference type="ARBA" id="ARBA00022723"/>
    </source>
</evidence>
<sequence length="141" mass="15421">MTRRGRWEHFAHAADMGVRGIGPTKDEAFAQAALALTAVIADPADVAPKVAVTIECQAPDDELLFADWLNAIVYEMATRKMLFSRFEVQLADGRLTATAWGERTDPARHHPAVEVKGATYTALRVARDANGEWCAQTVVDV</sequence>
<keyword evidence="3" id="KW-0479">Metal-binding</keyword>
<dbReference type="InterPro" id="IPR023572">
    <property type="entry name" value="Archease_dom"/>
</dbReference>
<keyword evidence="4" id="KW-0106">Calcium</keyword>
<dbReference type="GO" id="GO:0008033">
    <property type="term" value="P:tRNA processing"/>
    <property type="evidence" value="ECO:0007669"/>
    <property type="project" value="UniProtKB-KW"/>
</dbReference>
<dbReference type="Gene3D" id="3.55.10.10">
    <property type="entry name" value="Archease domain"/>
    <property type="match status" value="1"/>
</dbReference>
<reference evidence="6 7" key="1">
    <citation type="journal article" date="2016" name="Nat. Commun.">
        <title>Thousands of microbial genomes shed light on interconnected biogeochemical processes in an aquifer system.</title>
        <authorList>
            <person name="Anantharaman K."/>
            <person name="Brown C.T."/>
            <person name="Hug L.A."/>
            <person name="Sharon I."/>
            <person name="Castelle C.J."/>
            <person name="Probst A.J."/>
            <person name="Thomas B.C."/>
            <person name="Singh A."/>
            <person name="Wilkins M.J."/>
            <person name="Karaoz U."/>
            <person name="Brodie E.L."/>
            <person name="Williams K.H."/>
            <person name="Hubbard S.S."/>
            <person name="Banfield J.F."/>
        </authorList>
    </citation>
    <scope>NUCLEOTIDE SEQUENCE [LARGE SCALE GENOMIC DNA]</scope>
</reference>
<evidence type="ECO:0000256" key="4">
    <source>
        <dbReference type="ARBA" id="ARBA00022837"/>
    </source>
</evidence>
<keyword evidence="2" id="KW-0819">tRNA processing</keyword>
<comment type="similarity">
    <text evidence="1">Belongs to the archease family.</text>
</comment>
<evidence type="ECO:0000256" key="2">
    <source>
        <dbReference type="ARBA" id="ARBA00022694"/>
    </source>
</evidence>
<dbReference type="PANTHER" id="PTHR12682">
    <property type="entry name" value="ARCHEASE"/>
    <property type="match status" value="1"/>
</dbReference>
<protein>
    <submittedName>
        <fullName evidence="6">Archease</fullName>
    </submittedName>
</protein>
<evidence type="ECO:0000256" key="1">
    <source>
        <dbReference type="ARBA" id="ARBA00007963"/>
    </source>
</evidence>
<dbReference type="AlphaFoldDB" id="A0A1F6SVP5"/>
<proteinExistence type="inferred from homology"/>
<gene>
    <name evidence="6" type="ORF">A2V91_06195</name>
</gene>
<dbReference type="SUPFAM" id="SSF69819">
    <property type="entry name" value="MTH1598-like"/>
    <property type="match status" value="1"/>
</dbReference>
<organism evidence="6 7">
    <name type="scientific">Candidatus Muproteobacteria bacterium RBG_16_64_10</name>
    <dbReference type="NCBI Taxonomy" id="1817757"/>
    <lineage>
        <taxon>Bacteria</taxon>
        <taxon>Pseudomonadati</taxon>
        <taxon>Pseudomonadota</taxon>
        <taxon>Candidatus Muproteobacteria</taxon>
    </lineage>
</organism>
<feature type="domain" description="Archease" evidence="5">
    <location>
        <begin position="7"/>
        <end position="141"/>
    </location>
</feature>
<evidence type="ECO:0000313" key="7">
    <source>
        <dbReference type="Proteomes" id="UP000179334"/>
    </source>
</evidence>
<dbReference type="InterPro" id="IPR036820">
    <property type="entry name" value="Archease_dom_sf"/>
</dbReference>
<evidence type="ECO:0000259" key="5">
    <source>
        <dbReference type="Pfam" id="PF01951"/>
    </source>
</evidence>
<dbReference type="GO" id="GO:0046872">
    <property type="term" value="F:metal ion binding"/>
    <property type="evidence" value="ECO:0007669"/>
    <property type="project" value="UniProtKB-KW"/>
</dbReference>
<comment type="caution">
    <text evidence="6">The sequence shown here is derived from an EMBL/GenBank/DDBJ whole genome shotgun (WGS) entry which is preliminary data.</text>
</comment>